<proteinExistence type="predicted"/>
<name>A0ABD3KIS8_EUCGL</name>
<protein>
    <submittedName>
        <fullName evidence="1">Uncharacterized protein</fullName>
    </submittedName>
</protein>
<sequence length="186" mass="21204">MASLKITPVLFYLGKLYGETIHGFLNPITSHLTLVQISELECQVDRLASKHGWLLLLSRKISTGTFTTAPNSSNCTIFIVNFESIWQAVYAKGIFYCVDLKGRVGTFNIKDVTWNVIPCKDKSVKVWKLLLLELNEEIFAAKRARHGIVQEFFKLKVGEDLSEWEKGDVAIDVTYYLGDWAIVVRW</sequence>
<dbReference type="Proteomes" id="UP001634007">
    <property type="component" value="Unassembled WGS sequence"/>
</dbReference>
<organism evidence="1 2">
    <name type="scientific">Eucalyptus globulus</name>
    <name type="common">Tasmanian blue gum</name>
    <dbReference type="NCBI Taxonomy" id="34317"/>
    <lineage>
        <taxon>Eukaryota</taxon>
        <taxon>Viridiplantae</taxon>
        <taxon>Streptophyta</taxon>
        <taxon>Embryophyta</taxon>
        <taxon>Tracheophyta</taxon>
        <taxon>Spermatophyta</taxon>
        <taxon>Magnoliopsida</taxon>
        <taxon>eudicotyledons</taxon>
        <taxon>Gunneridae</taxon>
        <taxon>Pentapetalae</taxon>
        <taxon>rosids</taxon>
        <taxon>malvids</taxon>
        <taxon>Myrtales</taxon>
        <taxon>Myrtaceae</taxon>
        <taxon>Myrtoideae</taxon>
        <taxon>Eucalypteae</taxon>
        <taxon>Eucalyptus</taxon>
    </lineage>
</organism>
<dbReference type="AlphaFoldDB" id="A0ABD3KIS8"/>
<evidence type="ECO:0000313" key="2">
    <source>
        <dbReference type="Proteomes" id="UP001634007"/>
    </source>
</evidence>
<keyword evidence="2" id="KW-1185">Reference proteome</keyword>
<gene>
    <name evidence="1" type="ORF">ACJRO7_020498</name>
</gene>
<reference evidence="1 2" key="1">
    <citation type="submission" date="2024-11" db="EMBL/GenBank/DDBJ databases">
        <title>Chromosome-level genome assembly of Eucalyptus globulus Labill. provides insights into its genome evolution.</title>
        <authorList>
            <person name="Li X."/>
        </authorList>
    </citation>
    <scope>NUCLEOTIDE SEQUENCE [LARGE SCALE GENOMIC DNA]</scope>
    <source>
        <strain evidence="1">CL2024</strain>
        <tissue evidence="1">Fresh tender leaves</tissue>
    </source>
</reference>
<dbReference type="EMBL" id="JBJKBG010000005">
    <property type="protein sequence ID" value="KAL3739107.1"/>
    <property type="molecule type" value="Genomic_DNA"/>
</dbReference>
<comment type="caution">
    <text evidence="1">The sequence shown here is derived from an EMBL/GenBank/DDBJ whole genome shotgun (WGS) entry which is preliminary data.</text>
</comment>
<evidence type="ECO:0000313" key="1">
    <source>
        <dbReference type="EMBL" id="KAL3739107.1"/>
    </source>
</evidence>
<accession>A0ABD3KIS8</accession>